<dbReference type="EMBL" id="LAYC01000002">
    <property type="protein sequence ID" value="KYK57229.1"/>
    <property type="molecule type" value="Genomic_DNA"/>
</dbReference>
<sequence>MLYVTMTRSPWSCAVTLLLIVHLCNAIPDLGIQLDRRLRAINDDNNSPIGQNLYSSHLENTRGGTSMADIIEIGKVARAAVDKLAESEGTAKPGMVSVLAVGNEIFIAGSVKDAGQYEKSAPRPHDLVPGGEAAHVIKLCGGHRTGGACGEIAALDLYYRTRGDTIDRQYGPNDRENTNRIEKINGPLKNSIVVAINQDIQVQNACSKPDELGRVGCKRIVDELKIVAVDSKTVKKAKKQSNNDNKMPFDFTSLKVLTPPAYDEYSPPPNYFDDDPAHPHNDNNDNSNNNNNNDNNNGNDNNNDNNDNNPHYTDDDGNNTNDHETIKCDRKRSICRLRPGAENSRATNQRQQQKQRNRPSGSTSGLSKGAVMEHFGGIAINLAWMSSNCMALNNTIERKGSSSQEAPPEGIWQKVKHLRQVPGLFWSSFMKLFDEENVIAFKKSATDLGQAITEIPDSAKHSLMDLTNAENLDAFLNSTQDLVKAVSETPAALRSGMHDLGNSENARAAGKSLVDFAKAICEIPGSVKGGFRDLQSAPGDIAAAFQKSPAQLAKVTGTFVQQYNEYLPPGTNQRKIFDSFLMSVPVQPAPLRAFAQRIGVSVEELSAIASVACIK</sequence>
<accession>A0A151GJG6</accession>
<evidence type="ECO:0000313" key="3">
    <source>
        <dbReference type="EMBL" id="KYK57229.1"/>
    </source>
</evidence>
<feature type="chain" id="PRO_5007580637" evidence="2">
    <location>
        <begin position="27"/>
        <end position="615"/>
    </location>
</feature>
<feature type="region of interest" description="Disordered" evidence="1">
    <location>
        <begin position="260"/>
        <end position="368"/>
    </location>
</feature>
<protein>
    <submittedName>
        <fullName evidence="3">Uncharacterized protein</fullName>
    </submittedName>
</protein>
<proteinExistence type="predicted"/>
<dbReference type="InParanoid" id="A0A151GJG6"/>
<dbReference type="Proteomes" id="UP000076580">
    <property type="component" value="Chromosome 02"/>
</dbReference>
<dbReference type="GeneID" id="63716879"/>
<feature type="compositionally biased region" description="Low complexity" evidence="1">
    <location>
        <begin position="284"/>
        <end position="309"/>
    </location>
</feature>
<name>A0A151GJG6_DRECN</name>
<gene>
    <name evidence="3" type="ORF">DCS_04236</name>
</gene>
<keyword evidence="4" id="KW-1185">Reference proteome</keyword>
<dbReference type="RefSeq" id="XP_040656581.1">
    <property type="nucleotide sequence ID" value="XM_040801548.1"/>
</dbReference>
<evidence type="ECO:0000256" key="2">
    <source>
        <dbReference type="SAM" id="SignalP"/>
    </source>
</evidence>
<dbReference type="AlphaFoldDB" id="A0A151GJG6"/>
<organism evidence="3 4">
    <name type="scientific">Drechmeria coniospora</name>
    <name type="common">Nematophagous fungus</name>
    <name type="synonym">Meria coniospora</name>
    <dbReference type="NCBI Taxonomy" id="98403"/>
    <lineage>
        <taxon>Eukaryota</taxon>
        <taxon>Fungi</taxon>
        <taxon>Dikarya</taxon>
        <taxon>Ascomycota</taxon>
        <taxon>Pezizomycotina</taxon>
        <taxon>Sordariomycetes</taxon>
        <taxon>Hypocreomycetidae</taxon>
        <taxon>Hypocreales</taxon>
        <taxon>Ophiocordycipitaceae</taxon>
        <taxon>Drechmeria</taxon>
    </lineage>
</organism>
<keyword evidence="2" id="KW-0732">Signal</keyword>
<evidence type="ECO:0000256" key="1">
    <source>
        <dbReference type="SAM" id="MobiDB-lite"/>
    </source>
</evidence>
<evidence type="ECO:0000313" key="4">
    <source>
        <dbReference type="Proteomes" id="UP000076580"/>
    </source>
</evidence>
<feature type="signal peptide" evidence="2">
    <location>
        <begin position="1"/>
        <end position="26"/>
    </location>
</feature>
<comment type="caution">
    <text evidence="3">The sequence shown here is derived from an EMBL/GenBank/DDBJ whole genome shotgun (WGS) entry which is preliminary data.</text>
</comment>
<feature type="compositionally biased region" description="Basic and acidic residues" evidence="1">
    <location>
        <begin position="321"/>
        <end position="332"/>
    </location>
</feature>
<reference evidence="3 4" key="1">
    <citation type="journal article" date="2016" name="Sci. Rep.">
        <title>Insights into Adaptations to a Near-Obligate Nematode Endoparasitic Lifestyle from the Finished Genome of Drechmeria coniospora.</title>
        <authorList>
            <person name="Zhang L."/>
            <person name="Zhou Z."/>
            <person name="Guo Q."/>
            <person name="Fokkens L."/>
            <person name="Miskei M."/>
            <person name="Pocsi I."/>
            <person name="Zhang W."/>
            <person name="Chen M."/>
            <person name="Wang L."/>
            <person name="Sun Y."/>
            <person name="Donzelli B.G."/>
            <person name="Gibson D.M."/>
            <person name="Nelson D.R."/>
            <person name="Luo J.G."/>
            <person name="Rep M."/>
            <person name="Liu H."/>
            <person name="Yang S."/>
            <person name="Wang J."/>
            <person name="Krasnoff S.B."/>
            <person name="Xu Y."/>
            <person name="Molnar I."/>
            <person name="Lin M."/>
        </authorList>
    </citation>
    <scope>NUCLEOTIDE SEQUENCE [LARGE SCALE GENOMIC DNA]</scope>
    <source>
        <strain evidence="3 4">ARSEF 6962</strain>
    </source>
</reference>